<dbReference type="EMBL" id="LRGB01000024">
    <property type="protein sequence ID" value="KZS21738.1"/>
    <property type="molecule type" value="Genomic_DNA"/>
</dbReference>
<keyword evidence="6" id="KW-0808">Transferase</keyword>
<dbReference type="PROSITE" id="PS50865">
    <property type="entry name" value="ZF_MYND_2"/>
    <property type="match status" value="1"/>
</dbReference>
<keyword evidence="8" id="KW-1185">Reference proteome</keyword>
<evidence type="ECO:0000313" key="6">
    <source>
        <dbReference type="EMBL" id="JAI69739.1"/>
    </source>
</evidence>
<accession>A0A0P4WRI0</accession>
<keyword evidence="6" id="KW-0489">Methyltransferase</keyword>
<gene>
    <name evidence="7" type="ORF">APZ42_011726</name>
</gene>
<dbReference type="Pfam" id="PF01753">
    <property type="entry name" value="zf-MYND"/>
    <property type="match status" value="1"/>
</dbReference>
<reference evidence="7 8" key="3">
    <citation type="submission" date="2016-03" db="EMBL/GenBank/DDBJ databases">
        <title>EvidentialGene: Evidence-directed Construction of Genes on Genomes.</title>
        <authorList>
            <person name="Gilbert D.G."/>
            <person name="Choi J.-H."/>
            <person name="Mockaitis K."/>
            <person name="Colbourne J."/>
            <person name="Pfrender M."/>
        </authorList>
    </citation>
    <scope>NUCLEOTIDE SEQUENCE [LARGE SCALE GENOMIC DNA]</scope>
    <source>
        <strain evidence="7 8">Xinb3</strain>
        <tissue evidence="7">Complete organism</tissue>
    </source>
</reference>
<feature type="domain" description="MYND-type" evidence="5">
    <location>
        <begin position="35"/>
        <end position="73"/>
    </location>
</feature>
<dbReference type="AlphaFoldDB" id="A0A0P4WRI0"/>
<evidence type="ECO:0000313" key="8">
    <source>
        <dbReference type="Proteomes" id="UP000076858"/>
    </source>
</evidence>
<dbReference type="OrthoDB" id="265717at2759"/>
<keyword evidence="1" id="KW-0479">Metal-binding</keyword>
<evidence type="ECO:0000256" key="4">
    <source>
        <dbReference type="PROSITE-ProRule" id="PRU00134"/>
    </source>
</evidence>
<dbReference type="Proteomes" id="UP000076858">
    <property type="component" value="Unassembled WGS sequence"/>
</dbReference>
<dbReference type="GO" id="GO:0008168">
    <property type="term" value="F:methyltransferase activity"/>
    <property type="evidence" value="ECO:0007669"/>
    <property type="project" value="UniProtKB-KW"/>
</dbReference>
<dbReference type="GO" id="GO:0032259">
    <property type="term" value="P:methylation"/>
    <property type="evidence" value="ECO:0007669"/>
    <property type="project" value="UniProtKB-KW"/>
</dbReference>
<dbReference type="Gene3D" id="6.10.140.2220">
    <property type="match status" value="1"/>
</dbReference>
<dbReference type="SUPFAM" id="SSF82199">
    <property type="entry name" value="SET domain"/>
    <property type="match status" value="1"/>
</dbReference>
<reference evidence="6" key="1">
    <citation type="submission" date="2015-10" db="EMBL/GenBank/DDBJ databases">
        <title>Daphnia magna gene sets from two clonal populations assembled and annotated with EvidentialGene.</title>
        <authorList>
            <person name="Gilbert D."/>
            <person name="Podicheti R."/>
            <person name="Orsini L."/>
            <person name="Colbourne J."/>
            <person name="Pfrender M."/>
        </authorList>
    </citation>
    <scope>NUCLEOTIDE SEQUENCE</scope>
</reference>
<evidence type="ECO:0000256" key="2">
    <source>
        <dbReference type="ARBA" id="ARBA00022771"/>
    </source>
</evidence>
<sequence>MRNASKHEPISKGTTVMESVPFVYCLKSSFRRQLCDFCLKANSNLRKCCGCMVVSYCGRVCQREGWKDHKIECKNLLKVKPNTPTDSVRLMARLILKLQRGGDMEAEHITAIWSRKFKDLLSHRKEIKEDVKRMEYFLTICGVLNEYLSDEILPNAVELLGIYGRMCINSFNILNGEMQAIGTGIYLAPSVIDHSCSPNAVATFDGFKLRIRVTQDLPKLDWSFIYISYIDLMNSKNHRKKELKERYYFDCNCPRCGSDEIDCYHYAARCPSCRNPITVRRGDKFPPCSCGSRLDSSFSKQFWSAADFSEQQLLLMQDTNYLDVCKLCLTKQEDLFHDLCLIRSKVLDAAFDSAVQLQLWESAIQYGLPLIHAYKLWYGNEHPLTAILLLKIFKIMLLVSPNDDSAALKYYQEAAKIIELTHGKGSMFYQQDVKSLIRDVK</sequence>
<dbReference type="GO" id="GO:0008270">
    <property type="term" value="F:zinc ion binding"/>
    <property type="evidence" value="ECO:0007669"/>
    <property type="project" value="UniProtKB-KW"/>
</dbReference>
<dbReference type="InterPro" id="IPR002893">
    <property type="entry name" value="Znf_MYND"/>
</dbReference>
<evidence type="ECO:0000259" key="5">
    <source>
        <dbReference type="PROSITE" id="PS50865"/>
    </source>
</evidence>
<dbReference type="PANTHER" id="PTHR12197:SF251">
    <property type="entry name" value="EG:BACR7C10.4 PROTEIN"/>
    <property type="match status" value="1"/>
</dbReference>
<dbReference type="EMBL" id="GDIP01253662">
    <property type="protein sequence ID" value="JAI69739.1"/>
    <property type="molecule type" value="Transcribed_RNA"/>
</dbReference>
<dbReference type="InterPro" id="IPR050869">
    <property type="entry name" value="H3K4_H4K5_MeTrfase"/>
</dbReference>
<dbReference type="InterPro" id="IPR046341">
    <property type="entry name" value="SET_dom_sf"/>
</dbReference>
<dbReference type="PANTHER" id="PTHR12197">
    <property type="entry name" value="HISTONE-LYSINE N-METHYLTRANSFERASE SMYD"/>
    <property type="match status" value="1"/>
</dbReference>
<protein>
    <submittedName>
        <fullName evidence="6">Histone-lysine N-methyltransferase SMYD3</fullName>
    </submittedName>
    <submittedName>
        <fullName evidence="7">N-lysine methyltransferase SMYD2</fullName>
    </submittedName>
</protein>
<evidence type="ECO:0000256" key="1">
    <source>
        <dbReference type="ARBA" id="ARBA00022723"/>
    </source>
</evidence>
<dbReference type="GO" id="GO:0005634">
    <property type="term" value="C:nucleus"/>
    <property type="evidence" value="ECO:0007669"/>
    <property type="project" value="TreeGrafter"/>
</dbReference>
<dbReference type="Gene3D" id="1.25.40.970">
    <property type="match status" value="1"/>
</dbReference>
<dbReference type="STRING" id="35525.A0A0P4WRI0"/>
<keyword evidence="3" id="KW-0862">Zinc</keyword>
<dbReference type="Gene3D" id="2.170.270.10">
    <property type="entry name" value="SET domain"/>
    <property type="match status" value="1"/>
</dbReference>
<dbReference type="PROSITE" id="PS01360">
    <property type="entry name" value="ZF_MYND_1"/>
    <property type="match status" value="1"/>
</dbReference>
<dbReference type="SUPFAM" id="SSF144232">
    <property type="entry name" value="HIT/MYND zinc finger-like"/>
    <property type="match status" value="1"/>
</dbReference>
<dbReference type="Gene3D" id="1.10.220.160">
    <property type="match status" value="1"/>
</dbReference>
<name>A0A0P4WRI0_9CRUS</name>
<reference evidence="6" key="2">
    <citation type="submission" date="2015-10" db="EMBL/GenBank/DDBJ databases">
        <authorList>
            <person name="Gilbert D.G."/>
        </authorList>
    </citation>
    <scope>NUCLEOTIDE SEQUENCE</scope>
</reference>
<dbReference type="InterPro" id="IPR011990">
    <property type="entry name" value="TPR-like_helical_dom_sf"/>
</dbReference>
<evidence type="ECO:0000313" key="7">
    <source>
        <dbReference type="EMBL" id="KZS21738.1"/>
    </source>
</evidence>
<dbReference type="Gene3D" id="1.25.40.10">
    <property type="entry name" value="Tetratricopeptide repeat domain"/>
    <property type="match status" value="1"/>
</dbReference>
<proteinExistence type="predicted"/>
<evidence type="ECO:0000256" key="3">
    <source>
        <dbReference type="ARBA" id="ARBA00022833"/>
    </source>
</evidence>
<keyword evidence="2 4" id="KW-0863">Zinc-finger</keyword>
<organism evidence="6">
    <name type="scientific">Daphnia magna</name>
    <dbReference type="NCBI Taxonomy" id="35525"/>
    <lineage>
        <taxon>Eukaryota</taxon>
        <taxon>Metazoa</taxon>
        <taxon>Ecdysozoa</taxon>
        <taxon>Arthropoda</taxon>
        <taxon>Crustacea</taxon>
        <taxon>Branchiopoda</taxon>
        <taxon>Diplostraca</taxon>
        <taxon>Cladocera</taxon>
        <taxon>Anomopoda</taxon>
        <taxon>Daphniidae</taxon>
        <taxon>Daphnia</taxon>
    </lineage>
</organism>